<proteinExistence type="predicted"/>
<organism evidence="8 9">
    <name type="scientific">Hydra vulgaris</name>
    <name type="common">Hydra</name>
    <name type="synonym">Hydra attenuata</name>
    <dbReference type="NCBI Taxonomy" id="6087"/>
    <lineage>
        <taxon>Eukaryota</taxon>
        <taxon>Metazoa</taxon>
        <taxon>Cnidaria</taxon>
        <taxon>Hydrozoa</taxon>
        <taxon>Hydroidolina</taxon>
        <taxon>Anthoathecata</taxon>
        <taxon>Aplanulata</taxon>
        <taxon>Hydridae</taxon>
        <taxon>Hydra</taxon>
    </lineage>
</organism>
<dbReference type="InterPro" id="IPR001005">
    <property type="entry name" value="SANT/Myb"/>
</dbReference>
<evidence type="ECO:0000256" key="5">
    <source>
        <dbReference type="PROSITE-ProRule" id="PRU00810"/>
    </source>
</evidence>
<gene>
    <name evidence="9" type="primary">LOC101236852</name>
</gene>
<dbReference type="Gene3D" id="1.10.10.60">
    <property type="entry name" value="Homeodomain-like"/>
    <property type="match status" value="1"/>
</dbReference>
<dbReference type="SUPFAM" id="SSF47762">
    <property type="entry name" value="PAH2 domain"/>
    <property type="match status" value="1"/>
</dbReference>
<feature type="compositionally biased region" description="Polar residues" evidence="6">
    <location>
        <begin position="202"/>
        <end position="215"/>
    </location>
</feature>
<feature type="compositionally biased region" description="Acidic residues" evidence="6">
    <location>
        <begin position="68"/>
        <end position="79"/>
    </location>
</feature>
<comment type="subcellular location">
    <subcellularLocation>
        <location evidence="1 5">Nucleus</location>
    </subcellularLocation>
</comment>
<dbReference type="InterPro" id="IPR003822">
    <property type="entry name" value="PAH"/>
</dbReference>
<dbReference type="InterPro" id="IPR052435">
    <property type="entry name" value="YY1-Transcr_Regul"/>
</dbReference>
<dbReference type="PANTHER" id="PTHR16088">
    <property type="entry name" value="YY1 ASSOCIATED PROTEIN-RELATED"/>
    <property type="match status" value="1"/>
</dbReference>
<evidence type="ECO:0000313" key="8">
    <source>
        <dbReference type="Proteomes" id="UP001652625"/>
    </source>
</evidence>
<dbReference type="PANTHER" id="PTHR16088:SF3">
    <property type="entry name" value="GON-4-LIKE PROTEIN"/>
    <property type="match status" value="1"/>
</dbReference>
<sequence>MENSTTDFHQNSDMTTSCSHPNSDLPNSETHTSSDIPPVSNNKRKAPKIKSGFNKRRRVEDFASSDDSAADGDESDISDEYEIDWEKLEEELEENAAKANLTAINVKSILRHVLSDKRVLEYAQNAAGNNCNDIISKAKLTRSKAKLIGQPPLGLPSMEATKPTFLDLNFPETSSSDEEYKPQDDDDLSQVSEEESLYSDATFETSSPSQKASTPIHNLNEELSDTGVSDAGVSDAGNITDSSEVINNVIDNDKESVFKVPAVPTDTRVCVSSFEEQIALRTRSKYPMQDIEVQEIEAMFQPPDSDALDFSVKDLDDPDEIIWKNWLADFMKPIKALNDTNDEQDEDFNYMAANVDEENEMEEELRNDKATRVTQKELQELFNELLLGYSHQNLAESINSEETFYTNNLAKIDTIPITEVAEDLYITFEQRQHIIAQMQQHVQLLTQIYMLSCTNSSLKNETQICKQYIEELALFHRKATENSINNVGHIQSDLSSFCVPGILDAHRIIKELDISSIEPPKVHFRAKNPVYEVSKTVAEILCKEPYFSTFIELLPEIGMSEQKRDRNAYEFSSQRVRFSKFEDHLLAMGLEQFKRRGKYDLISKHMLPTRTSRQLRCRVKNLLSRNEISNPVAVYWRDGYLPNIPVNDTIKVPREISTISLYKLPRRVWQGRLVPKWFNNNWREILINNKNNMVTNEKNNGFESECHKKSLPESAVVTSQNHEPAVDSNLLKPFIDSCSFVESSKSIPFCTLKDLPQINSTSENLINSENIFVSPPETFSVNSLNLDQSKCAALPSTIVYSTSTSTINNATLQLSNEKLNEAFQTSSHSTTPVHSSTPNLEKHDINMKTPDDIHDVFSLNISSEAPVVSKSQSSLQLPYVSLVNTNNCIQTPEKSKDKDVLKKCLVYTDLSLQTPQKCGVFTPQKINLSSEASDLSQLCLDSTLIKIDENSPPKILEDKPKDVMDCENQFQNNINSTNKFLNDSNNLLQPHDLLSHENTSTLNENIKESAFSPENKINTELNNEVKQGSDCLHDDVHLNNSDVQTDKKLSEDISLSIYSLQNNSKLQSTEIENKELLPINTCSSGNSVSLNDKEVADILQMANLSTKQKISQNKQKEIKNKPRKPRKVKEVFNFSEKLIEKGRDLTYIYLKRVKETLVGKPEIASQFHLIMQKLDTKELNRLDAYYRISNLFVDYPELIDNFAGFLEQHEARHVGKFLQWLSYEQVLRFHLCCEQAFVSQPGWYNKIIQKIVDVFEVSLNSKYIVDTITPMFKGNTALVHQFIKMFPDLSPPPFDDDDFEVIDFAAVKNGTKDIDDFEEILYHAETDENVTFQDDVKNKQNSQTKKGSSKFVTNKSNTNVTARKLSQLARKKKGSHNNKKNKSDNINCSNELNFIENVSSEDEGVKKLPEEQIKINMPNCNEIQSNNRNQSSEVIKSCDIFSQSNQVVKTEQSLPDLSSNDIHFEIISSTANETVLSDSSQHSLCSATKSQIAREMSLEQVDCQLIKNVILPKKHKAKRRLDKSELITLSNQTDLMKTVFSPDMSQVFDKESYSLFEREPVPQTPCLLTQDSLISNNSFDKEKNERSIVEVNNDNFDCGSCELTFPDTLYGDIKSSYDDLSFKGKIVSSSKLENSTTFEKPAEFIHYTQVHTENIDVKPSHELLERPLHQSQVKSSQELSISSNFSSNFKSHSDNFLKSSKTLDVESCCNEEKQLYNLYEAEKSFTELPINNQSVIWKKEEDMVILTILQSLGDNENSFRKITETLESKSDTEVKNRI</sequence>
<feature type="region of interest" description="Disordered" evidence="6">
    <location>
        <begin position="1"/>
        <end position="79"/>
    </location>
</feature>
<keyword evidence="4 5" id="KW-0539">Nucleus</keyword>
<dbReference type="Gene3D" id="1.20.1160.11">
    <property type="entry name" value="Paired amphipathic helix"/>
    <property type="match status" value="1"/>
</dbReference>
<dbReference type="SUPFAM" id="SSF46689">
    <property type="entry name" value="Homeodomain-like"/>
    <property type="match status" value="1"/>
</dbReference>
<evidence type="ECO:0000256" key="6">
    <source>
        <dbReference type="SAM" id="MobiDB-lite"/>
    </source>
</evidence>
<evidence type="ECO:0000256" key="3">
    <source>
        <dbReference type="ARBA" id="ARBA00023163"/>
    </source>
</evidence>
<keyword evidence="3" id="KW-0804">Transcription</keyword>
<accession>A0ABM4CKJ5</accession>
<keyword evidence="2" id="KW-0805">Transcription regulation</keyword>
<keyword evidence="8" id="KW-1185">Reference proteome</keyword>
<dbReference type="InterPro" id="IPR036600">
    <property type="entry name" value="PAH_sf"/>
</dbReference>
<dbReference type="PROSITE" id="PS50090">
    <property type="entry name" value="MYB_LIKE"/>
    <property type="match status" value="1"/>
</dbReference>
<name>A0ABM4CKJ5_HYDVU</name>
<dbReference type="Proteomes" id="UP001652625">
    <property type="component" value="Chromosome 09"/>
</dbReference>
<evidence type="ECO:0000256" key="1">
    <source>
        <dbReference type="ARBA" id="ARBA00004123"/>
    </source>
</evidence>
<evidence type="ECO:0000313" key="9">
    <source>
        <dbReference type="RefSeq" id="XP_065662276.1"/>
    </source>
</evidence>
<feature type="domain" description="Myb-like" evidence="7">
    <location>
        <begin position="1737"/>
        <end position="1778"/>
    </location>
</feature>
<dbReference type="PROSITE" id="PS51477">
    <property type="entry name" value="PAH"/>
    <property type="match status" value="1"/>
</dbReference>
<evidence type="ECO:0000256" key="4">
    <source>
        <dbReference type="ARBA" id="ARBA00023242"/>
    </source>
</evidence>
<evidence type="ECO:0000256" key="2">
    <source>
        <dbReference type="ARBA" id="ARBA00023015"/>
    </source>
</evidence>
<feature type="region of interest" description="Disordered" evidence="6">
    <location>
        <begin position="170"/>
        <end position="215"/>
    </location>
</feature>
<dbReference type="RefSeq" id="XP_065662276.1">
    <property type="nucleotide sequence ID" value="XM_065806204.1"/>
</dbReference>
<evidence type="ECO:0000259" key="7">
    <source>
        <dbReference type="PROSITE" id="PS50090"/>
    </source>
</evidence>
<protein>
    <submittedName>
        <fullName evidence="9">GON-4-like protein isoform X3</fullName>
    </submittedName>
</protein>
<dbReference type="GeneID" id="101236852"/>
<feature type="compositionally biased region" description="Acidic residues" evidence="6">
    <location>
        <begin position="184"/>
        <end position="197"/>
    </location>
</feature>
<feature type="compositionally biased region" description="Polar residues" evidence="6">
    <location>
        <begin position="1"/>
        <end position="41"/>
    </location>
</feature>
<reference evidence="9" key="1">
    <citation type="submission" date="2025-08" db="UniProtKB">
        <authorList>
            <consortium name="RefSeq"/>
        </authorList>
    </citation>
    <scope>IDENTIFICATION</scope>
</reference>
<feature type="compositionally biased region" description="Basic residues" evidence="6">
    <location>
        <begin position="42"/>
        <end position="57"/>
    </location>
</feature>
<dbReference type="InterPro" id="IPR009057">
    <property type="entry name" value="Homeodomain-like_sf"/>
</dbReference>